<feature type="non-terminal residue" evidence="1">
    <location>
        <position position="77"/>
    </location>
</feature>
<accession>J9GYM7</accession>
<comment type="caution">
    <text evidence="1">The sequence shown here is derived from an EMBL/GenBank/DDBJ whole genome shotgun (WGS) entry which is preliminary data.</text>
</comment>
<name>J9GYM7_9ZZZZ</name>
<evidence type="ECO:0000313" key="1">
    <source>
        <dbReference type="EMBL" id="EJX08318.1"/>
    </source>
</evidence>
<protein>
    <submittedName>
        <fullName evidence="1">Uncharacterized protein</fullName>
    </submittedName>
</protein>
<sequence>MILSGLEGRQREGVARQTGGSLRVCYTKNFTRHDLCILTRDLSYTTIQTPFSENVARCNLYIALPCRKRLRVRGLKL</sequence>
<reference evidence="1" key="1">
    <citation type="journal article" date="2012" name="PLoS ONE">
        <title>Gene sets for utilization of primary and secondary nutrition supplies in the distal gut of endangered iberian lynx.</title>
        <authorList>
            <person name="Alcaide M."/>
            <person name="Messina E."/>
            <person name="Richter M."/>
            <person name="Bargiela R."/>
            <person name="Peplies J."/>
            <person name="Huws S.A."/>
            <person name="Newbold C.J."/>
            <person name="Golyshin P.N."/>
            <person name="Simon M.A."/>
            <person name="Lopez G."/>
            <person name="Yakimov M.M."/>
            <person name="Ferrer M."/>
        </authorList>
    </citation>
    <scope>NUCLEOTIDE SEQUENCE</scope>
</reference>
<organism evidence="1">
    <name type="scientific">gut metagenome</name>
    <dbReference type="NCBI Taxonomy" id="749906"/>
    <lineage>
        <taxon>unclassified sequences</taxon>
        <taxon>metagenomes</taxon>
        <taxon>organismal metagenomes</taxon>
    </lineage>
</organism>
<dbReference type="EMBL" id="AMCI01000654">
    <property type="protein sequence ID" value="EJX08318.1"/>
    <property type="molecule type" value="Genomic_DNA"/>
</dbReference>
<gene>
    <name evidence="1" type="ORF">EVA_03574</name>
</gene>
<dbReference type="AlphaFoldDB" id="J9GYM7"/>
<proteinExistence type="predicted"/>